<reference evidence="1" key="1">
    <citation type="submission" date="2023-01" db="EMBL/GenBank/DDBJ databases">
        <title>Genome assembly of the deep-sea coral Lophelia pertusa.</title>
        <authorList>
            <person name="Herrera S."/>
            <person name="Cordes E."/>
        </authorList>
    </citation>
    <scope>NUCLEOTIDE SEQUENCE</scope>
    <source>
        <strain evidence="1">USNM1676648</strain>
        <tissue evidence="1">Polyp</tissue>
    </source>
</reference>
<organism evidence="1 2">
    <name type="scientific">Desmophyllum pertusum</name>
    <dbReference type="NCBI Taxonomy" id="174260"/>
    <lineage>
        <taxon>Eukaryota</taxon>
        <taxon>Metazoa</taxon>
        <taxon>Cnidaria</taxon>
        <taxon>Anthozoa</taxon>
        <taxon>Hexacorallia</taxon>
        <taxon>Scleractinia</taxon>
        <taxon>Caryophylliina</taxon>
        <taxon>Caryophylliidae</taxon>
        <taxon>Desmophyllum</taxon>
    </lineage>
</organism>
<protein>
    <submittedName>
        <fullName evidence="1">Uncharacterized protein</fullName>
    </submittedName>
</protein>
<sequence>NHIPNIRIPLFPAATIAIHTCKQAVYFILELQQLKFLFGAPDRANAQTPSLDSLTTAKQTTSNVHRRPFQWFAPGVQNSNPMDNISTKMVSDHKSPNGAANYRPSFASCYFFHRFFVTILQWLQ</sequence>
<feature type="non-terminal residue" evidence="1">
    <location>
        <position position="1"/>
    </location>
</feature>
<accession>A0A9X0CKA7</accession>
<dbReference type="EMBL" id="MU827329">
    <property type="protein sequence ID" value="KAJ7355032.1"/>
    <property type="molecule type" value="Genomic_DNA"/>
</dbReference>
<dbReference type="Proteomes" id="UP001163046">
    <property type="component" value="Unassembled WGS sequence"/>
</dbReference>
<comment type="caution">
    <text evidence="1">The sequence shown here is derived from an EMBL/GenBank/DDBJ whole genome shotgun (WGS) entry which is preliminary data.</text>
</comment>
<dbReference type="AlphaFoldDB" id="A0A9X0CKA7"/>
<proteinExistence type="predicted"/>
<evidence type="ECO:0000313" key="1">
    <source>
        <dbReference type="EMBL" id="KAJ7355032.1"/>
    </source>
</evidence>
<keyword evidence="2" id="KW-1185">Reference proteome</keyword>
<gene>
    <name evidence="1" type="ORF">OS493_028701</name>
</gene>
<name>A0A9X0CKA7_9CNID</name>
<evidence type="ECO:0000313" key="2">
    <source>
        <dbReference type="Proteomes" id="UP001163046"/>
    </source>
</evidence>